<keyword evidence="1" id="KW-0732">Signal</keyword>
<sequence length="92" mass="10170">MRERINTRRVRQAALILTVLLSGCAASPPYNAREIQGIRVVRTHQAQVDRACRNAGTAVQHPGGQIQACAFRQEGIILIAKDVDPYAADRYL</sequence>
<evidence type="ECO:0008006" key="4">
    <source>
        <dbReference type="Google" id="ProtNLM"/>
    </source>
</evidence>
<feature type="chain" id="PRO_5037817735" description="Hemolysin" evidence="1">
    <location>
        <begin position="33"/>
        <end position="92"/>
    </location>
</feature>
<feature type="signal peptide" evidence="1">
    <location>
        <begin position="1"/>
        <end position="32"/>
    </location>
</feature>
<accession>A0A932I0G5</accession>
<name>A0A932I0G5_UNCTE</name>
<dbReference type="PROSITE" id="PS51257">
    <property type="entry name" value="PROKAR_LIPOPROTEIN"/>
    <property type="match status" value="1"/>
</dbReference>
<reference evidence="2" key="1">
    <citation type="submission" date="2020-07" db="EMBL/GenBank/DDBJ databases">
        <title>Huge and variable diversity of episymbiotic CPR bacteria and DPANN archaea in groundwater ecosystems.</title>
        <authorList>
            <person name="He C.Y."/>
            <person name="Keren R."/>
            <person name="Whittaker M."/>
            <person name="Farag I.F."/>
            <person name="Doudna J."/>
            <person name="Cate J.H.D."/>
            <person name="Banfield J.F."/>
        </authorList>
    </citation>
    <scope>NUCLEOTIDE SEQUENCE</scope>
    <source>
        <strain evidence="2">NC_groundwater_763_Ag_S-0.2um_68_21</strain>
    </source>
</reference>
<dbReference type="AlphaFoldDB" id="A0A932I0G5"/>
<evidence type="ECO:0000313" key="3">
    <source>
        <dbReference type="Proteomes" id="UP000782312"/>
    </source>
</evidence>
<gene>
    <name evidence="2" type="ORF">HYZ11_06050</name>
</gene>
<proteinExistence type="predicted"/>
<protein>
    <recommendedName>
        <fullName evidence="4">Hemolysin</fullName>
    </recommendedName>
</protein>
<comment type="caution">
    <text evidence="2">The sequence shown here is derived from an EMBL/GenBank/DDBJ whole genome shotgun (WGS) entry which is preliminary data.</text>
</comment>
<evidence type="ECO:0000256" key="1">
    <source>
        <dbReference type="SAM" id="SignalP"/>
    </source>
</evidence>
<dbReference type="Proteomes" id="UP000782312">
    <property type="component" value="Unassembled WGS sequence"/>
</dbReference>
<dbReference type="EMBL" id="JACPUR010000016">
    <property type="protein sequence ID" value="MBI3127146.1"/>
    <property type="molecule type" value="Genomic_DNA"/>
</dbReference>
<organism evidence="2 3">
    <name type="scientific">Tectimicrobiota bacterium</name>
    <dbReference type="NCBI Taxonomy" id="2528274"/>
    <lineage>
        <taxon>Bacteria</taxon>
        <taxon>Pseudomonadati</taxon>
        <taxon>Nitrospinota/Tectimicrobiota group</taxon>
        <taxon>Candidatus Tectimicrobiota</taxon>
    </lineage>
</organism>
<evidence type="ECO:0000313" key="2">
    <source>
        <dbReference type="EMBL" id="MBI3127146.1"/>
    </source>
</evidence>